<keyword evidence="7" id="KW-1278">Translocase</keyword>
<keyword evidence="5" id="KW-0547">Nucleotide-binding</keyword>
<evidence type="ECO:0000256" key="8">
    <source>
        <dbReference type="ARBA" id="ARBA00023136"/>
    </source>
</evidence>
<evidence type="ECO:0000259" key="10">
    <source>
        <dbReference type="PROSITE" id="PS50893"/>
    </source>
</evidence>
<dbReference type="FunFam" id="3.40.50.300:FF:000224">
    <property type="entry name" value="Energy-coupling factor transporter ATP-binding protein EcfA"/>
    <property type="match status" value="1"/>
</dbReference>
<feature type="domain" description="ABC transporter" evidence="10">
    <location>
        <begin position="307"/>
        <end position="540"/>
    </location>
</feature>
<keyword evidence="6" id="KW-0067">ATP-binding</keyword>
<evidence type="ECO:0000256" key="2">
    <source>
        <dbReference type="ARBA" id="ARBA00005417"/>
    </source>
</evidence>
<evidence type="ECO:0000256" key="4">
    <source>
        <dbReference type="ARBA" id="ARBA00022475"/>
    </source>
</evidence>
<keyword evidence="8" id="KW-0472">Membrane</keyword>
<dbReference type="InterPro" id="IPR003593">
    <property type="entry name" value="AAA+_ATPase"/>
</dbReference>
<dbReference type="InterPro" id="IPR027417">
    <property type="entry name" value="P-loop_NTPase"/>
</dbReference>
<dbReference type="SMART" id="SM00382">
    <property type="entry name" value="AAA"/>
    <property type="match status" value="2"/>
</dbReference>
<dbReference type="AlphaFoldDB" id="A0A2N3G5P3"/>
<dbReference type="GO" id="GO:0043190">
    <property type="term" value="C:ATP-binding cassette (ABC) transporter complex"/>
    <property type="evidence" value="ECO:0007669"/>
    <property type="project" value="TreeGrafter"/>
</dbReference>
<sequence>MVEIENLSYWYPRRDVPALSDVSLRVSPGEFILLVGASGSGKSTLCRAVNGLVPHFYGGRIAGKVKVAGTDTATTDVRDLARVVGMVFQDPESQLISENPVAEVAFGLENIGLEPQQIRKRVEEVLASLRLSPLRDRRVSELSGGEKQKVALASVLAMHPRIIVLDEPTSQLDPISAEEFLSTLKSLNDELGLIVILAEHRVERCFHFADRVVALDGGTVVFAGESAEMASWSKGKQWTLLPPITRLFLDGEENKAPLTVKEGRMRIAKLAAGKEKVPSPIRSVDPEAGGTRPQRKEKSAGAPPPQIETKNLWHVYGDGTEALRGVNLAIDPGEFVAVIGENGSGKTTLVRHFNGLLRPGRGKVLIEGQNIAGVEVALLARTCGMLAQNPNSQLIANDTTSELELSLEAMRAPRESWSKMIDEALEFAEIEPLRHSNPADLSCGERERVALASVLVCKPKILVLDEPTRGVDMRTKERLSGYLRRYNSEGNTVILVTHDMEFAAECCARVLLMGAGRILADGDKHSVLSGSLFFTTQYSKCFRDAAFEVVTREEASRALEAIS</sequence>
<feature type="domain" description="ABC transporter" evidence="10">
    <location>
        <begin position="2"/>
        <end position="242"/>
    </location>
</feature>
<dbReference type="EMBL" id="PHEX01000036">
    <property type="protein sequence ID" value="PKQ28039.1"/>
    <property type="molecule type" value="Genomic_DNA"/>
</dbReference>
<dbReference type="GO" id="GO:0042626">
    <property type="term" value="F:ATPase-coupled transmembrane transporter activity"/>
    <property type="evidence" value="ECO:0007669"/>
    <property type="project" value="TreeGrafter"/>
</dbReference>
<dbReference type="SUPFAM" id="SSF52540">
    <property type="entry name" value="P-loop containing nucleoside triphosphate hydrolases"/>
    <property type="match status" value="2"/>
</dbReference>
<evidence type="ECO:0000313" key="12">
    <source>
        <dbReference type="Proteomes" id="UP000233654"/>
    </source>
</evidence>
<organism evidence="11 12">
    <name type="scientific">Candidatus Anoxymicrobium japonicum</name>
    <dbReference type="NCBI Taxonomy" id="2013648"/>
    <lineage>
        <taxon>Bacteria</taxon>
        <taxon>Bacillati</taxon>
        <taxon>Actinomycetota</taxon>
        <taxon>Candidatus Geothermincolia</taxon>
        <taxon>Candidatus Geothermincolales</taxon>
        <taxon>Candidatus Anoxymicrobiaceae</taxon>
        <taxon>Candidatus Anoxymicrobium</taxon>
    </lineage>
</organism>
<proteinExistence type="inferred from homology"/>
<comment type="subcellular location">
    <subcellularLocation>
        <location evidence="1">Cell membrane</location>
    </subcellularLocation>
</comment>
<evidence type="ECO:0000256" key="7">
    <source>
        <dbReference type="ARBA" id="ARBA00022967"/>
    </source>
</evidence>
<dbReference type="Pfam" id="PF00005">
    <property type="entry name" value="ABC_tran"/>
    <property type="match status" value="2"/>
</dbReference>
<dbReference type="GO" id="GO:0016887">
    <property type="term" value="F:ATP hydrolysis activity"/>
    <property type="evidence" value="ECO:0007669"/>
    <property type="project" value="InterPro"/>
</dbReference>
<comment type="similarity">
    <text evidence="2">Belongs to the ABC transporter superfamily.</text>
</comment>
<evidence type="ECO:0000256" key="5">
    <source>
        <dbReference type="ARBA" id="ARBA00022741"/>
    </source>
</evidence>
<dbReference type="InterPro" id="IPR017871">
    <property type="entry name" value="ABC_transporter-like_CS"/>
</dbReference>
<dbReference type="InterPro" id="IPR015856">
    <property type="entry name" value="ABC_transpr_CbiO/EcfA_su"/>
</dbReference>
<dbReference type="InterPro" id="IPR050095">
    <property type="entry name" value="ECF_ABC_transporter_ATP-bd"/>
</dbReference>
<evidence type="ECO:0000256" key="1">
    <source>
        <dbReference type="ARBA" id="ARBA00004236"/>
    </source>
</evidence>
<dbReference type="Proteomes" id="UP000233654">
    <property type="component" value="Unassembled WGS sequence"/>
</dbReference>
<keyword evidence="3" id="KW-0813">Transport</keyword>
<evidence type="ECO:0000256" key="9">
    <source>
        <dbReference type="SAM" id="MobiDB-lite"/>
    </source>
</evidence>
<evidence type="ECO:0000256" key="3">
    <source>
        <dbReference type="ARBA" id="ARBA00022448"/>
    </source>
</evidence>
<dbReference type="CDD" id="cd03225">
    <property type="entry name" value="ABC_cobalt_CbiO_domain1"/>
    <property type="match status" value="2"/>
</dbReference>
<protein>
    <submittedName>
        <fullName evidence="11">ABC transporter</fullName>
    </submittedName>
</protein>
<accession>A0A2N3G5P3</accession>
<feature type="region of interest" description="Disordered" evidence="9">
    <location>
        <begin position="273"/>
        <end position="309"/>
    </location>
</feature>
<dbReference type="GO" id="GO:0005524">
    <property type="term" value="F:ATP binding"/>
    <property type="evidence" value="ECO:0007669"/>
    <property type="project" value="UniProtKB-KW"/>
</dbReference>
<dbReference type="PANTHER" id="PTHR43553">
    <property type="entry name" value="HEAVY METAL TRANSPORTER"/>
    <property type="match status" value="1"/>
</dbReference>
<dbReference type="Gene3D" id="3.40.50.300">
    <property type="entry name" value="P-loop containing nucleotide triphosphate hydrolases"/>
    <property type="match status" value="2"/>
</dbReference>
<dbReference type="InterPro" id="IPR003439">
    <property type="entry name" value="ABC_transporter-like_ATP-bd"/>
</dbReference>
<dbReference type="PROSITE" id="PS50893">
    <property type="entry name" value="ABC_TRANSPORTER_2"/>
    <property type="match status" value="2"/>
</dbReference>
<evidence type="ECO:0000313" key="11">
    <source>
        <dbReference type="EMBL" id="PKQ28039.1"/>
    </source>
</evidence>
<name>A0A2N3G5P3_9ACTN</name>
<gene>
    <name evidence="11" type="ORF">CVT63_04860</name>
</gene>
<evidence type="ECO:0000256" key="6">
    <source>
        <dbReference type="ARBA" id="ARBA00022840"/>
    </source>
</evidence>
<keyword evidence="4" id="KW-1003">Cell membrane</keyword>
<reference evidence="11 12" key="1">
    <citation type="journal article" date="2017" name="ISME J.">
        <title>Potential for microbial H2 and metal transformations associated with novel bacteria and archaea in deep terrestrial subsurface sediments.</title>
        <authorList>
            <person name="Hernsdorf A.W."/>
            <person name="Amano Y."/>
            <person name="Miyakawa K."/>
            <person name="Ise K."/>
            <person name="Suzuki Y."/>
            <person name="Anantharaman K."/>
            <person name="Probst A."/>
            <person name="Burstein D."/>
            <person name="Thomas B.C."/>
            <person name="Banfield J.F."/>
        </authorList>
    </citation>
    <scope>NUCLEOTIDE SEQUENCE [LARGE SCALE GENOMIC DNA]</scope>
    <source>
        <strain evidence="11">HGW-Actinobacteria-3</strain>
    </source>
</reference>
<comment type="caution">
    <text evidence="11">The sequence shown here is derived from an EMBL/GenBank/DDBJ whole genome shotgun (WGS) entry which is preliminary data.</text>
</comment>
<dbReference type="PROSITE" id="PS00211">
    <property type="entry name" value="ABC_TRANSPORTER_1"/>
    <property type="match status" value="1"/>
</dbReference>